<dbReference type="EMBL" id="PVWQ01000018">
    <property type="protein sequence ID" value="RDW60355.1"/>
    <property type="molecule type" value="Genomic_DNA"/>
</dbReference>
<sequence length="423" mass="48137">MAGGRSPAVETDRDSRPKRIRTLTPGGADLAAAAAAKKKADLAAAAAAKKKADIAAAVAAKKKPTKNSSRDKRLNTTFQTPSERQYHEHESESPGRSQQSESESESLRRFQLHERREAASTTSNTSPAEESSENGTPAETGTPEGTEDEPEIPQTEMDGPVDEEADLATIIPSPPRMPRIKHPRALQHEEEFVARWNALMHRLRWLYFIQFHYNAGLDVIIRKELTLTDEKSFGFTNAFSRCRDACRNWKSRTLKRMLNHVRSMKIKTRAEQPAVSYLDLTGNSPQVKQKLVDHFFKAFSAPVFFQIWYWLRDLIDYDKSSEYGQFFIKYIYAHLAAEMKLYDDLCDAGDRTSVAAWEELLNFWNHLATDKEYADLDKGCFKELPFSERPSKKRKRKDIPPPATKYFPTALPKKTSEPTAEKY</sequence>
<keyword evidence="3" id="KW-1185">Reference proteome</keyword>
<dbReference type="GeneID" id="38121183"/>
<evidence type="ECO:0000313" key="2">
    <source>
        <dbReference type="EMBL" id="RDW60355.1"/>
    </source>
</evidence>
<feature type="region of interest" description="Disordered" evidence="1">
    <location>
        <begin position="387"/>
        <end position="423"/>
    </location>
</feature>
<feature type="region of interest" description="Disordered" evidence="1">
    <location>
        <begin position="44"/>
        <end position="160"/>
    </location>
</feature>
<dbReference type="AlphaFoldDB" id="A0A3D8QEV2"/>
<feature type="compositionally biased region" description="Low complexity" evidence="1">
    <location>
        <begin position="133"/>
        <end position="144"/>
    </location>
</feature>
<feature type="compositionally biased region" description="Basic and acidic residues" evidence="1">
    <location>
        <begin position="84"/>
        <end position="93"/>
    </location>
</feature>
<feature type="region of interest" description="Disordered" evidence="1">
    <location>
        <begin position="1"/>
        <end position="25"/>
    </location>
</feature>
<evidence type="ECO:0000256" key="1">
    <source>
        <dbReference type="SAM" id="MobiDB-lite"/>
    </source>
</evidence>
<gene>
    <name evidence="2" type="ORF">DSM5745_10813</name>
</gene>
<feature type="compositionally biased region" description="Basic and acidic residues" evidence="1">
    <location>
        <begin position="414"/>
        <end position="423"/>
    </location>
</feature>
<name>A0A3D8QEV2_9EURO</name>
<accession>A0A3D8QEV2</accession>
<proteinExistence type="predicted"/>
<reference evidence="2 3" key="1">
    <citation type="journal article" date="2018" name="IMA Fungus">
        <title>IMA Genome-F 9: Draft genome sequence of Annulohypoxylon stygium, Aspergillus mulundensis, Berkeleyomyces basicola (syn. Thielaviopsis basicola), Ceratocystis smalleyi, two Cercospora beticola strains, Coleophoma cylindrospora, Fusarium fracticaudum, Phialophora cf. hyalina, and Morchella septimelata.</title>
        <authorList>
            <person name="Wingfield B.D."/>
            <person name="Bills G.F."/>
            <person name="Dong Y."/>
            <person name="Huang W."/>
            <person name="Nel W.J."/>
            <person name="Swalarsk-Parry B.S."/>
            <person name="Vaghefi N."/>
            <person name="Wilken P.M."/>
            <person name="An Z."/>
            <person name="de Beer Z.W."/>
            <person name="De Vos L."/>
            <person name="Chen L."/>
            <person name="Duong T.A."/>
            <person name="Gao Y."/>
            <person name="Hammerbacher A."/>
            <person name="Kikkert J.R."/>
            <person name="Li Y."/>
            <person name="Li H."/>
            <person name="Li K."/>
            <person name="Li Q."/>
            <person name="Liu X."/>
            <person name="Ma X."/>
            <person name="Naidoo K."/>
            <person name="Pethybridge S.J."/>
            <person name="Sun J."/>
            <person name="Steenkamp E.T."/>
            <person name="van der Nest M.A."/>
            <person name="van Wyk S."/>
            <person name="Wingfield M.J."/>
            <person name="Xiong C."/>
            <person name="Yue Q."/>
            <person name="Zhang X."/>
        </authorList>
    </citation>
    <scope>NUCLEOTIDE SEQUENCE [LARGE SCALE GENOMIC DNA]</scope>
    <source>
        <strain evidence="2 3">DSM 5745</strain>
    </source>
</reference>
<dbReference type="OrthoDB" id="4525641at2759"/>
<dbReference type="RefSeq" id="XP_026598467.1">
    <property type="nucleotide sequence ID" value="XM_026752829.1"/>
</dbReference>
<comment type="caution">
    <text evidence="2">The sequence shown here is derived from an EMBL/GenBank/DDBJ whole genome shotgun (WGS) entry which is preliminary data.</text>
</comment>
<evidence type="ECO:0000313" key="3">
    <source>
        <dbReference type="Proteomes" id="UP000256690"/>
    </source>
</evidence>
<protein>
    <submittedName>
        <fullName evidence="2">Uncharacterized protein</fullName>
    </submittedName>
</protein>
<feature type="compositionally biased region" description="Polar residues" evidence="1">
    <location>
        <begin position="119"/>
        <end position="129"/>
    </location>
</feature>
<dbReference type="Proteomes" id="UP000256690">
    <property type="component" value="Unassembled WGS sequence"/>
</dbReference>
<organism evidence="2 3">
    <name type="scientific">Aspergillus mulundensis</name>
    <dbReference type="NCBI Taxonomy" id="1810919"/>
    <lineage>
        <taxon>Eukaryota</taxon>
        <taxon>Fungi</taxon>
        <taxon>Dikarya</taxon>
        <taxon>Ascomycota</taxon>
        <taxon>Pezizomycotina</taxon>
        <taxon>Eurotiomycetes</taxon>
        <taxon>Eurotiomycetidae</taxon>
        <taxon>Eurotiales</taxon>
        <taxon>Aspergillaceae</taxon>
        <taxon>Aspergillus</taxon>
        <taxon>Aspergillus subgen. Nidulantes</taxon>
    </lineage>
</organism>
<feature type="compositionally biased region" description="Basic and acidic residues" evidence="1">
    <location>
        <begin position="105"/>
        <end position="118"/>
    </location>
</feature>